<keyword evidence="1" id="KW-0472">Membrane</keyword>
<feature type="domain" description="LicD/FKTN/FKRP nucleotidyltransferase" evidence="2">
    <location>
        <begin position="33"/>
        <end position="143"/>
    </location>
</feature>
<feature type="transmembrane region" description="Helical" evidence="1">
    <location>
        <begin position="165"/>
        <end position="185"/>
    </location>
</feature>
<proteinExistence type="predicted"/>
<dbReference type="GO" id="GO:0016740">
    <property type="term" value="F:transferase activity"/>
    <property type="evidence" value="ECO:0007669"/>
    <property type="project" value="UniProtKB-KW"/>
</dbReference>
<keyword evidence="3" id="KW-0808">Transferase</keyword>
<sequence>MQEDFSIYNGEGTILRRAQMRMLDILSEVDKICRKHNITYWLDGGTCLGAVRHKGFIPWDDDIDIAVMRNDYKRLRKILKKELPENMVFQDETTERLYPAKMAKVRDKNSYFEETEMKTALKEQGIFIDIFPVEKGYVKVKTFIDFFYGRAFRRLRHHNGNRKEYVIALLMWPFACTMVGIARFFNFLITSDDLIYSYGIPTLNKYQLHARDFVPTKPIVFENKEFMAPANADAYLRRLYGDYMQIPPKEKRRIHASVIRFFD</sequence>
<dbReference type="EMBL" id="JBHSGN010000103">
    <property type="protein sequence ID" value="MFC4675488.1"/>
    <property type="molecule type" value="Genomic_DNA"/>
</dbReference>
<keyword evidence="4" id="KW-1185">Reference proteome</keyword>
<accession>A0ABV9L0E4</accession>
<evidence type="ECO:0000259" key="2">
    <source>
        <dbReference type="Pfam" id="PF04991"/>
    </source>
</evidence>
<dbReference type="PANTHER" id="PTHR43404:SF2">
    <property type="entry name" value="LIPOPOLYSACCHARIDE CHOLINEPHOSPHOTRANSFERASE LICD"/>
    <property type="match status" value="1"/>
</dbReference>
<dbReference type="RefSeq" id="WP_379998770.1">
    <property type="nucleotide sequence ID" value="NZ_JBHSGN010000103.1"/>
</dbReference>
<protein>
    <submittedName>
        <fullName evidence="3">Phosphorylcholine transferase LicD</fullName>
    </submittedName>
</protein>
<dbReference type="Gene3D" id="3.30.460.40">
    <property type="match status" value="1"/>
</dbReference>
<gene>
    <name evidence="3" type="ORF">ACFO6W_17485</name>
</gene>
<dbReference type="PANTHER" id="PTHR43404">
    <property type="entry name" value="LIPOPOLYSACCHARIDE CHOLINEPHOSPHOTRANSFERASE LICD"/>
    <property type="match status" value="1"/>
</dbReference>
<keyword evidence="1" id="KW-0812">Transmembrane</keyword>
<keyword evidence="1" id="KW-1133">Transmembrane helix</keyword>
<name>A0ABV9L0E4_9BACT</name>
<dbReference type="Proteomes" id="UP001596023">
    <property type="component" value="Unassembled WGS sequence"/>
</dbReference>
<evidence type="ECO:0000313" key="4">
    <source>
        <dbReference type="Proteomes" id="UP001596023"/>
    </source>
</evidence>
<organism evidence="3 4">
    <name type="scientific">Dysgonomonas termitidis</name>
    <dbReference type="NCBI Taxonomy" id="1516126"/>
    <lineage>
        <taxon>Bacteria</taxon>
        <taxon>Pseudomonadati</taxon>
        <taxon>Bacteroidota</taxon>
        <taxon>Bacteroidia</taxon>
        <taxon>Bacteroidales</taxon>
        <taxon>Dysgonomonadaceae</taxon>
        <taxon>Dysgonomonas</taxon>
    </lineage>
</organism>
<evidence type="ECO:0000256" key="1">
    <source>
        <dbReference type="SAM" id="Phobius"/>
    </source>
</evidence>
<dbReference type="InterPro" id="IPR052942">
    <property type="entry name" value="LPS_cholinephosphotransferase"/>
</dbReference>
<evidence type="ECO:0000313" key="3">
    <source>
        <dbReference type="EMBL" id="MFC4675488.1"/>
    </source>
</evidence>
<reference evidence="4" key="1">
    <citation type="journal article" date="2019" name="Int. J. Syst. Evol. Microbiol.">
        <title>The Global Catalogue of Microorganisms (GCM) 10K type strain sequencing project: providing services to taxonomists for standard genome sequencing and annotation.</title>
        <authorList>
            <consortium name="The Broad Institute Genomics Platform"/>
            <consortium name="The Broad Institute Genome Sequencing Center for Infectious Disease"/>
            <person name="Wu L."/>
            <person name="Ma J."/>
        </authorList>
    </citation>
    <scope>NUCLEOTIDE SEQUENCE [LARGE SCALE GENOMIC DNA]</scope>
    <source>
        <strain evidence="4">CCUG 66188</strain>
    </source>
</reference>
<comment type="caution">
    <text evidence="3">The sequence shown here is derived from an EMBL/GenBank/DDBJ whole genome shotgun (WGS) entry which is preliminary data.</text>
</comment>
<dbReference type="InterPro" id="IPR007074">
    <property type="entry name" value="LicD/FKTN/FKRP_NTP_transf"/>
</dbReference>
<dbReference type="Pfam" id="PF04991">
    <property type="entry name" value="LicD"/>
    <property type="match status" value="1"/>
</dbReference>